<dbReference type="STRING" id="1220583.GOACH_08_00560"/>
<dbReference type="SUPFAM" id="SSF48619">
    <property type="entry name" value="Phospholipase A2, PLA2"/>
    <property type="match status" value="1"/>
</dbReference>
<feature type="compositionally biased region" description="Polar residues" evidence="1">
    <location>
        <begin position="20"/>
        <end position="29"/>
    </location>
</feature>
<dbReference type="eggNOG" id="COG1835">
    <property type="taxonomic scope" value="Bacteria"/>
</dbReference>
<gene>
    <name evidence="2" type="ORF">GOACH_08_00560</name>
</gene>
<evidence type="ECO:0000256" key="1">
    <source>
        <dbReference type="SAM" id="MobiDB-lite"/>
    </source>
</evidence>
<sequence length="219" mass="23227">MLLIGLILEGTFVPDASVSARPTTSTDQRVASRPTADPTSDLRTRDPRLPTEDPAAAEVIKLMLAGDGARAIAAVPADFATRMGYQPILEGAEASNPDGGCSSPVPMPDEFEPLCRTHDLGYDTLRYADRIGHPLGAWARLGLDTMLVSRMRETCHDPLCAGAAELARVGLAMNTWNEGDGPPKDRANLLSIAASAISHLVHSGSEDHDGARASSEMTR</sequence>
<dbReference type="Gene3D" id="1.20.90.10">
    <property type="entry name" value="Phospholipase A2 domain"/>
    <property type="match status" value="1"/>
</dbReference>
<evidence type="ECO:0000313" key="2">
    <source>
        <dbReference type="EMBL" id="GAC48993.1"/>
    </source>
</evidence>
<dbReference type="AlphaFoldDB" id="L7KMU3"/>
<dbReference type="InterPro" id="IPR036444">
    <property type="entry name" value="PLipase_A2_dom_sf"/>
</dbReference>
<dbReference type="GO" id="GO:0050482">
    <property type="term" value="P:arachidonate secretion"/>
    <property type="evidence" value="ECO:0007669"/>
    <property type="project" value="InterPro"/>
</dbReference>
<feature type="compositionally biased region" description="Basic and acidic residues" evidence="1">
    <location>
        <begin position="40"/>
        <end position="51"/>
    </location>
</feature>
<dbReference type="GO" id="GO:0006644">
    <property type="term" value="P:phospholipid metabolic process"/>
    <property type="evidence" value="ECO:0007669"/>
    <property type="project" value="InterPro"/>
</dbReference>
<dbReference type="Proteomes" id="UP000010988">
    <property type="component" value="Unassembled WGS sequence"/>
</dbReference>
<dbReference type="GO" id="GO:0004623">
    <property type="term" value="F:phospholipase A2 activity"/>
    <property type="evidence" value="ECO:0007669"/>
    <property type="project" value="InterPro"/>
</dbReference>
<protein>
    <submittedName>
        <fullName evidence="2">Uncharacterized protein</fullName>
    </submittedName>
</protein>
<name>L7KMU3_9ACTN</name>
<feature type="region of interest" description="Disordered" evidence="1">
    <location>
        <begin position="17"/>
        <end position="53"/>
    </location>
</feature>
<evidence type="ECO:0000313" key="3">
    <source>
        <dbReference type="Proteomes" id="UP000010988"/>
    </source>
</evidence>
<comment type="caution">
    <text evidence="2">The sequence shown here is derived from an EMBL/GenBank/DDBJ whole genome shotgun (WGS) entry which is preliminary data.</text>
</comment>
<organism evidence="2 3">
    <name type="scientific">Gordonia aichiensis NBRC 108223</name>
    <dbReference type="NCBI Taxonomy" id="1220583"/>
    <lineage>
        <taxon>Bacteria</taxon>
        <taxon>Bacillati</taxon>
        <taxon>Actinomycetota</taxon>
        <taxon>Actinomycetes</taxon>
        <taxon>Mycobacteriales</taxon>
        <taxon>Gordoniaceae</taxon>
        <taxon>Gordonia</taxon>
    </lineage>
</organism>
<reference evidence="2 3" key="1">
    <citation type="submission" date="2012-12" db="EMBL/GenBank/DDBJ databases">
        <title>Whole genome shotgun sequence of Gordonia aichiensis NBRC 108223.</title>
        <authorList>
            <person name="Isaki-Nakamura S."/>
            <person name="Hosoyama A."/>
            <person name="Tsuchikane K."/>
            <person name="Ando Y."/>
            <person name="Baba S."/>
            <person name="Ohji S."/>
            <person name="Hamada M."/>
            <person name="Tamura T."/>
            <person name="Yamazoe A."/>
            <person name="Yamazaki S."/>
            <person name="Fujita N."/>
        </authorList>
    </citation>
    <scope>NUCLEOTIDE SEQUENCE [LARGE SCALE GENOMIC DNA]</scope>
    <source>
        <strain evidence="2 3">NBRC 108223</strain>
    </source>
</reference>
<proteinExistence type="predicted"/>
<accession>L7KMU3</accession>
<dbReference type="EMBL" id="BANR01000008">
    <property type="protein sequence ID" value="GAC48993.1"/>
    <property type="molecule type" value="Genomic_DNA"/>
</dbReference>
<keyword evidence="3" id="KW-1185">Reference proteome</keyword>